<dbReference type="InterPro" id="IPR029046">
    <property type="entry name" value="LolA/LolB/LppX"/>
</dbReference>
<feature type="chain" id="PRO_5004564201" evidence="2">
    <location>
        <begin position="27"/>
        <end position="212"/>
    </location>
</feature>
<dbReference type="PANTHER" id="PTHR35869">
    <property type="entry name" value="OUTER-MEMBRANE LIPOPROTEIN CARRIER PROTEIN"/>
    <property type="match status" value="1"/>
</dbReference>
<dbReference type="RefSeq" id="WP_021238588.1">
    <property type="nucleotide sequence ID" value="NZ_ATHO01000101.1"/>
</dbReference>
<organism evidence="3 4">
    <name type="scientific">Sphingobium quisquiliarum P25</name>
    <dbReference type="NCBI Taxonomy" id="1329909"/>
    <lineage>
        <taxon>Bacteria</taxon>
        <taxon>Pseudomonadati</taxon>
        <taxon>Pseudomonadota</taxon>
        <taxon>Alphaproteobacteria</taxon>
        <taxon>Sphingomonadales</taxon>
        <taxon>Sphingomonadaceae</taxon>
        <taxon>Sphingobium</taxon>
    </lineage>
</organism>
<dbReference type="SUPFAM" id="SSF89392">
    <property type="entry name" value="Prokaryotic lipoproteins and lipoprotein localization factors"/>
    <property type="match status" value="1"/>
</dbReference>
<comment type="caution">
    <text evidence="3">The sequence shown here is derived from an EMBL/GenBank/DDBJ whole genome shotgun (WGS) entry which is preliminary data.</text>
</comment>
<keyword evidence="4" id="KW-1185">Reference proteome</keyword>
<gene>
    <name evidence="3" type="ORF">L288_11710</name>
</gene>
<proteinExistence type="predicted"/>
<feature type="signal peptide" evidence="2">
    <location>
        <begin position="1"/>
        <end position="26"/>
    </location>
</feature>
<dbReference type="Gene3D" id="2.50.20.10">
    <property type="entry name" value="Lipoprotein localisation LolA/LolB/LppX"/>
    <property type="match status" value="1"/>
</dbReference>
<evidence type="ECO:0000256" key="2">
    <source>
        <dbReference type="SAM" id="SignalP"/>
    </source>
</evidence>
<dbReference type="PATRIC" id="fig|1329909.3.peg.2267"/>
<sequence>MKRMIAPLILGLAAAPVLMPAATAFAQQQQSDLSRVSAYIRGVTTMTANFTQTDRNGQTLTGKLTIKQPGKIRFQYQKGVPLLIVGDGKALTMIDYEVRQVQRWPIGNSPLGALIDPSKDLSKFGKVIQTGDPSVISVQARDPRRPEFGTITMIFKRDPSGPAGLQLYGWVALDSQNNRTSVRLSNQAYGVPVADSTFRWTDPRPKGRAAGG</sequence>
<evidence type="ECO:0000313" key="4">
    <source>
        <dbReference type="Proteomes" id="UP000015525"/>
    </source>
</evidence>
<accession>T0GZG4</accession>
<name>T0GZG4_9SPHN</name>
<reference evidence="3 4" key="1">
    <citation type="journal article" date="2013" name="Genome Announc.">
        <title>Draft Genome Sequence of Sphingobium quisquiliarum Strain P25T, a Novel Hexachlorocyclohexane (HCH)-Degrading Bacterium Isolated from an HCH Dumpsite.</title>
        <authorList>
            <person name="Kumar Singh A."/>
            <person name="Sangwan N."/>
            <person name="Sharma A."/>
            <person name="Gupta V."/>
            <person name="Khurana J.P."/>
            <person name="Lal R."/>
        </authorList>
    </citation>
    <scope>NUCLEOTIDE SEQUENCE [LARGE SCALE GENOMIC DNA]</scope>
    <source>
        <strain evidence="3 4">P25</strain>
    </source>
</reference>
<evidence type="ECO:0000256" key="1">
    <source>
        <dbReference type="ARBA" id="ARBA00022729"/>
    </source>
</evidence>
<evidence type="ECO:0000313" key="3">
    <source>
        <dbReference type="EMBL" id="EQB06122.1"/>
    </source>
</evidence>
<dbReference type="CDD" id="cd16325">
    <property type="entry name" value="LolA"/>
    <property type="match status" value="1"/>
</dbReference>
<protein>
    <submittedName>
        <fullName evidence="3">Cell envelope biogenesis protein LolA</fullName>
    </submittedName>
</protein>
<dbReference type="Proteomes" id="UP000015525">
    <property type="component" value="Unassembled WGS sequence"/>
</dbReference>
<dbReference type="AlphaFoldDB" id="T0GZG4"/>
<dbReference type="PANTHER" id="PTHR35869:SF1">
    <property type="entry name" value="OUTER-MEMBRANE LIPOPROTEIN CARRIER PROTEIN"/>
    <property type="match status" value="1"/>
</dbReference>
<dbReference type="InterPro" id="IPR004564">
    <property type="entry name" value="OM_lipoprot_carrier_LolA-like"/>
</dbReference>
<dbReference type="Pfam" id="PF03548">
    <property type="entry name" value="LolA"/>
    <property type="match status" value="1"/>
</dbReference>
<dbReference type="EMBL" id="ATHO01000101">
    <property type="protein sequence ID" value="EQB06122.1"/>
    <property type="molecule type" value="Genomic_DNA"/>
</dbReference>
<keyword evidence="1 2" id="KW-0732">Signal</keyword>